<comment type="caution">
    <text evidence="2">The sequence shown here is derived from an EMBL/GenBank/DDBJ whole genome shotgun (WGS) entry which is preliminary data.</text>
</comment>
<keyword evidence="3" id="KW-1185">Reference proteome</keyword>
<dbReference type="Proteomes" id="UP001632037">
    <property type="component" value="Unassembled WGS sequence"/>
</dbReference>
<dbReference type="InterPro" id="IPR051262">
    <property type="entry name" value="SMP-30/CGR1_Lactonase"/>
</dbReference>
<protein>
    <recommendedName>
        <fullName evidence="1">SMP-30/Gluconolactonase/LRE-like region domain-containing protein</fullName>
    </recommendedName>
</protein>
<accession>A0ABD3FH66</accession>
<dbReference type="EMBL" id="JBIMZQ010000021">
    <property type="protein sequence ID" value="KAL3665036.1"/>
    <property type="molecule type" value="Genomic_DNA"/>
</dbReference>
<dbReference type="PANTHER" id="PTHR47572:SF5">
    <property type="entry name" value="BLR2277 PROTEIN"/>
    <property type="match status" value="1"/>
</dbReference>
<sequence>MDVIPCRGSKICGPFVGNDGTIYYVSAGTGEVFQYQAPDAHTAVVFSGGEPFGAQFDHRNRLHLADCAHAAILRVDDNAQPGVMVKAYEERSFRGPNGIAFSADDTLFFTDSGPMGETTLEKPRGSVFCIVSSPSGGQVLRPLVMECLAHPWGIAIDSDTGALFVAETMQNRILRLQQRPSNAYHASVFYQFSGGMGPSGVACGADGTIYVGHYDFSGGSASRGKISVVGSDGVLKQTMEIPGTEITGLCLSADETYVIVTEASTNTIHRLPIR</sequence>
<feature type="domain" description="SMP-30/Gluconolactonase/LRE-like region" evidence="1">
    <location>
        <begin position="18"/>
        <end position="257"/>
    </location>
</feature>
<reference evidence="2 3" key="1">
    <citation type="submission" date="2024-09" db="EMBL/GenBank/DDBJ databases">
        <title>Genome sequencing and assembly of Phytophthora oleae, isolate VK10A, causative agent of rot of olive drupes.</title>
        <authorList>
            <person name="Conti Taguali S."/>
            <person name="Riolo M."/>
            <person name="La Spada F."/>
            <person name="Cacciola S.O."/>
            <person name="Dionisio G."/>
        </authorList>
    </citation>
    <scope>NUCLEOTIDE SEQUENCE [LARGE SCALE GENOMIC DNA]</scope>
    <source>
        <strain evidence="2 3">VK10A</strain>
    </source>
</reference>
<evidence type="ECO:0000313" key="2">
    <source>
        <dbReference type="EMBL" id="KAL3665036.1"/>
    </source>
</evidence>
<dbReference type="InterPro" id="IPR013658">
    <property type="entry name" value="SGL"/>
</dbReference>
<gene>
    <name evidence="2" type="ORF">V7S43_009673</name>
</gene>
<dbReference type="PANTHER" id="PTHR47572">
    <property type="entry name" value="LIPOPROTEIN-RELATED"/>
    <property type="match status" value="1"/>
</dbReference>
<dbReference type="InterPro" id="IPR011042">
    <property type="entry name" value="6-blade_b-propeller_TolB-like"/>
</dbReference>
<evidence type="ECO:0000313" key="3">
    <source>
        <dbReference type="Proteomes" id="UP001632037"/>
    </source>
</evidence>
<name>A0ABD3FH66_9STRA</name>
<proteinExistence type="predicted"/>
<dbReference type="SUPFAM" id="SSF63829">
    <property type="entry name" value="Calcium-dependent phosphotriesterase"/>
    <property type="match status" value="1"/>
</dbReference>
<dbReference type="Pfam" id="PF08450">
    <property type="entry name" value="SGL"/>
    <property type="match status" value="1"/>
</dbReference>
<evidence type="ECO:0000259" key="1">
    <source>
        <dbReference type="Pfam" id="PF08450"/>
    </source>
</evidence>
<organism evidence="2 3">
    <name type="scientific">Phytophthora oleae</name>
    <dbReference type="NCBI Taxonomy" id="2107226"/>
    <lineage>
        <taxon>Eukaryota</taxon>
        <taxon>Sar</taxon>
        <taxon>Stramenopiles</taxon>
        <taxon>Oomycota</taxon>
        <taxon>Peronosporomycetes</taxon>
        <taxon>Peronosporales</taxon>
        <taxon>Peronosporaceae</taxon>
        <taxon>Phytophthora</taxon>
    </lineage>
</organism>
<dbReference type="AlphaFoldDB" id="A0ABD3FH66"/>
<dbReference type="Gene3D" id="2.120.10.30">
    <property type="entry name" value="TolB, C-terminal domain"/>
    <property type="match status" value="1"/>
</dbReference>